<reference evidence="5 6" key="1">
    <citation type="journal article" date="2019" name="Nat. Med.">
        <title>A library of human gut bacterial isolates paired with longitudinal multiomics data enables mechanistic microbiome research.</title>
        <authorList>
            <person name="Poyet M."/>
            <person name="Groussin M."/>
            <person name="Gibbons S.M."/>
            <person name="Avila-Pacheco J."/>
            <person name="Jiang X."/>
            <person name="Kearney S.M."/>
            <person name="Perrotta A.R."/>
            <person name="Berdy B."/>
            <person name="Zhao S."/>
            <person name="Lieberman T.D."/>
            <person name="Swanson P.K."/>
            <person name="Smith M."/>
            <person name="Roesemann S."/>
            <person name="Alexander J.E."/>
            <person name="Rich S.A."/>
            <person name="Livny J."/>
            <person name="Vlamakis H."/>
            <person name="Clish C."/>
            <person name="Bullock K."/>
            <person name="Deik A."/>
            <person name="Scott J."/>
            <person name="Pierce K.A."/>
            <person name="Xavier R.J."/>
            <person name="Alm E.J."/>
        </authorList>
    </citation>
    <scope>NUCLEOTIDE SEQUENCE [LARGE SCALE GENOMIC DNA]</scope>
    <source>
        <strain evidence="4 5">BIOML-A82</strain>
        <strain evidence="3 6">BIOML-A85</strain>
        <strain evidence="2 7">BIOML-A93</strain>
    </source>
</reference>
<evidence type="ECO:0000313" key="3">
    <source>
        <dbReference type="EMBL" id="KAB6691886.1"/>
    </source>
</evidence>
<proteinExistence type="predicted"/>
<protein>
    <submittedName>
        <fullName evidence="2">Conjugal transfer protein TraD</fullName>
    </submittedName>
</protein>
<dbReference type="RefSeq" id="WP_130085290.1">
    <property type="nucleotide sequence ID" value="NZ_RCXY01000017.1"/>
</dbReference>
<feature type="compositionally biased region" description="Acidic residues" evidence="1">
    <location>
        <begin position="76"/>
        <end position="89"/>
    </location>
</feature>
<evidence type="ECO:0000313" key="6">
    <source>
        <dbReference type="Proteomes" id="UP000470777"/>
    </source>
</evidence>
<accession>A0A6I1BJE1</accession>
<dbReference type="EMBL" id="WCZV01000018">
    <property type="protein sequence ID" value="KAB6698670.1"/>
    <property type="molecule type" value="Genomic_DNA"/>
</dbReference>
<name>A0A6I1BJE1_PHOVU</name>
<dbReference type="EMBL" id="WCZY01000017">
    <property type="protein sequence ID" value="KAB6691886.1"/>
    <property type="molecule type" value="Genomic_DNA"/>
</dbReference>
<gene>
    <name evidence="4" type="ORF">GAY17_14160</name>
    <name evidence="2" type="ORF">GAZ76_15400</name>
    <name evidence="3" type="ORF">GAZ92_13095</name>
</gene>
<dbReference type="Proteomes" id="UP000437380">
    <property type="component" value="Unassembled WGS sequence"/>
</dbReference>
<evidence type="ECO:0000313" key="4">
    <source>
        <dbReference type="EMBL" id="KAB6698670.1"/>
    </source>
</evidence>
<evidence type="ECO:0000313" key="5">
    <source>
        <dbReference type="Proteomes" id="UP000437380"/>
    </source>
</evidence>
<comment type="caution">
    <text evidence="2">The sequence shown here is derived from an EMBL/GenBank/DDBJ whole genome shotgun (WGS) entry which is preliminary data.</text>
</comment>
<dbReference type="AlphaFoldDB" id="A0A6I1BJE1"/>
<sequence length="239" mass="26818">MAELLIVLMMAFNLWMVIYLTWERREESVSKEDKEKDVGAPERSGDIMGKSLFRMPERKPQVAASVPDATRQVPGEEVDEKDVAFDDETASPNSRLSLSGARPSRQVPDEELDEVFADKRVSDIGAEYDEDGDDDGEPHEAGGLTFEDIDLAMRTAKKPKATKEERRHAGMVFCDMKGNELFAMIEKSSEATRRKLDELMDYYLDSVSAAQAKPAPAVMSKKAPAVPDNFENFNIRDYV</sequence>
<dbReference type="EMBL" id="WDAG01000019">
    <property type="protein sequence ID" value="KAB6658173.1"/>
    <property type="molecule type" value="Genomic_DNA"/>
</dbReference>
<evidence type="ECO:0000256" key="1">
    <source>
        <dbReference type="SAM" id="MobiDB-lite"/>
    </source>
</evidence>
<dbReference type="Proteomes" id="UP000470952">
    <property type="component" value="Unassembled WGS sequence"/>
</dbReference>
<feature type="region of interest" description="Disordered" evidence="1">
    <location>
        <begin position="29"/>
        <end position="109"/>
    </location>
</feature>
<organism evidence="2 7">
    <name type="scientific">Phocaeicola vulgatus</name>
    <name type="common">Bacteroides vulgatus</name>
    <dbReference type="NCBI Taxonomy" id="821"/>
    <lineage>
        <taxon>Bacteria</taxon>
        <taxon>Pseudomonadati</taxon>
        <taxon>Bacteroidota</taxon>
        <taxon>Bacteroidia</taxon>
        <taxon>Bacteroidales</taxon>
        <taxon>Bacteroidaceae</taxon>
        <taxon>Phocaeicola</taxon>
    </lineage>
</organism>
<evidence type="ECO:0000313" key="7">
    <source>
        <dbReference type="Proteomes" id="UP000470952"/>
    </source>
</evidence>
<evidence type="ECO:0000313" key="2">
    <source>
        <dbReference type="EMBL" id="KAB6658173.1"/>
    </source>
</evidence>
<feature type="compositionally biased region" description="Basic and acidic residues" evidence="1">
    <location>
        <begin position="29"/>
        <end position="45"/>
    </location>
</feature>
<dbReference type="Proteomes" id="UP000470777">
    <property type="component" value="Unassembled WGS sequence"/>
</dbReference>